<gene>
    <name evidence="1" type="ORF">CBU02nite_16310</name>
</gene>
<protein>
    <submittedName>
        <fullName evidence="1">Uncharacterized protein</fullName>
    </submittedName>
</protein>
<reference evidence="1 2" key="1">
    <citation type="submission" date="2019-07" db="EMBL/GenBank/DDBJ databases">
        <title>Whole genome shotgun sequence of Clostridium butyricum NBRC 3858.</title>
        <authorList>
            <person name="Hosoyama A."/>
            <person name="Uohara A."/>
            <person name="Ohji S."/>
            <person name="Ichikawa N."/>
        </authorList>
    </citation>
    <scope>NUCLEOTIDE SEQUENCE [LARGE SCALE GENOMIC DNA]</scope>
    <source>
        <strain evidence="1 2">NBRC 3858</strain>
    </source>
</reference>
<comment type="caution">
    <text evidence="1">The sequence shown here is derived from an EMBL/GenBank/DDBJ whole genome shotgun (WGS) entry which is preliminary data.</text>
</comment>
<dbReference type="EMBL" id="BKBC01000017">
    <property type="protein sequence ID" value="GEQ21125.1"/>
    <property type="molecule type" value="Genomic_DNA"/>
</dbReference>
<dbReference type="AlphaFoldDB" id="A0A512TLN4"/>
<evidence type="ECO:0000313" key="2">
    <source>
        <dbReference type="Proteomes" id="UP000321089"/>
    </source>
</evidence>
<name>A0A512TLN4_CLOBU</name>
<dbReference type="Proteomes" id="UP000321089">
    <property type="component" value="Unassembled WGS sequence"/>
</dbReference>
<proteinExistence type="predicted"/>
<sequence>MGKRCQSGNDITLKNIEKILKEYKHYKTYIRIFELNKKLHADDKQYIKKQDKSIKYYKKMSLNVDRCLQVLSNDELKFINEKYYNKKTYREIIQLLNKIMYGDEFIDKKTQISFNCLMNNGSVIKRIILTKLLNENILGVEV</sequence>
<organism evidence="1 2">
    <name type="scientific">Clostridium butyricum</name>
    <dbReference type="NCBI Taxonomy" id="1492"/>
    <lineage>
        <taxon>Bacteria</taxon>
        <taxon>Bacillati</taxon>
        <taxon>Bacillota</taxon>
        <taxon>Clostridia</taxon>
        <taxon>Eubacteriales</taxon>
        <taxon>Clostridiaceae</taxon>
        <taxon>Clostridium</taxon>
    </lineage>
</organism>
<evidence type="ECO:0000313" key="1">
    <source>
        <dbReference type="EMBL" id="GEQ21125.1"/>
    </source>
</evidence>
<dbReference type="RefSeq" id="WP_146868314.1">
    <property type="nucleotide sequence ID" value="NZ_BKBC01000017.1"/>
</dbReference>
<accession>A0A512TLN4</accession>